<protein>
    <recommendedName>
        <fullName evidence="3">phosphopyruvate hydratase</fullName>
        <ecNumber evidence="3">4.2.1.11</ecNumber>
    </recommendedName>
</protein>
<dbReference type="SFLD" id="SFLDG00178">
    <property type="entry name" value="enolase"/>
    <property type="match status" value="1"/>
</dbReference>
<dbReference type="HAMAP" id="MF_00318">
    <property type="entry name" value="Enolase"/>
    <property type="match status" value="1"/>
</dbReference>
<dbReference type="InterPro" id="IPR029017">
    <property type="entry name" value="Enolase-like_N"/>
</dbReference>
<keyword evidence="4" id="KW-0460">Magnesium</keyword>
<dbReference type="PANTHER" id="PTHR11902">
    <property type="entry name" value="ENOLASE"/>
    <property type="match status" value="1"/>
</dbReference>
<dbReference type="EMBL" id="CAFBMP010000040">
    <property type="protein sequence ID" value="CAB4907267.1"/>
    <property type="molecule type" value="Genomic_DNA"/>
</dbReference>
<sequence length="423" mass="45647">MKINKVVGYQVLDSRGRPTVAAAISLTDGSTHTARVPSGASTGAHEAKELRDVGSGFAEKYYAGLSVKQAVANINQKIAPRLVEEQIDLNLVDQQLLELDPSSDHSSLGANATLAVSLAAAYADAHSQNKSLARYFKPDGDLLIPMPMVNILSGGAHANRVMDIQDLLVIPTGAKSFTEALSWIVAVREMAAKLGSTAGYTTNLVADEGGLAISFTSIEQACEFVIKAIEEVGLTVGGQVHLALDVASTQFFDGKNYNLTNLGKSYTPDEFVKYINDLALNQPIISIEDPFAEDDWDSWQKFMTNCPKKLQVLGDDLLTTNLDRLNKAISEKSANAILIKANQNGLVSSTQNVLKQARANNFNTVVSARSGENEDSWLADLATGWSAGQIKVGSTHGSERNAKWNRLLEFEATEKTKFVNPFN</sequence>
<dbReference type="PANTHER" id="PTHR11902:SF1">
    <property type="entry name" value="ENOLASE"/>
    <property type="match status" value="1"/>
</dbReference>
<dbReference type="Pfam" id="PF00113">
    <property type="entry name" value="Enolase_C"/>
    <property type="match status" value="1"/>
</dbReference>
<evidence type="ECO:0000259" key="7">
    <source>
        <dbReference type="SMART" id="SM01192"/>
    </source>
</evidence>
<dbReference type="Pfam" id="PF03952">
    <property type="entry name" value="Enolase_N"/>
    <property type="match status" value="1"/>
</dbReference>
<evidence type="ECO:0000256" key="1">
    <source>
        <dbReference type="ARBA" id="ARBA00005031"/>
    </source>
</evidence>
<dbReference type="SMART" id="SM01193">
    <property type="entry name" value="Enolase_N"/>
    <property type="match status" value="1"/>
</dbReference>
<dbReference type="InterPro" id="IPR020810">
    <property type="entry name" value="Enolase_C"/>
</dbReference>
<keyword evidence="5" id="KW-0324">Glycolysis</keyword>
<name>A0A6J7GFZ8_9ZZZZ</name>
<dbReference type="SFLD" id="SFLDS00001">
    <property type="entry name" value="Enolase"/>
    <property type="match status" value="1"/>
</dbReference>
<dbReference type="PRINTS" id="PR00148">
    <property type="entry name" value="ENOLASE"/>
</dbReference>
<dbReference type="Gene3D" id="3.20.20.120">
    <property type="entry name" value="Enolase-like C-terminal domain"/>
    <property type="match status" value="1"/>
</dbReference>
<feature type="domain" description="Enolase C-terminal TIM barrel" evidence="7">
    <location>
        <begin position="141"/>
        <end position="420"/>
    </location>
</feature>
<dbReference type="EC" id="4.2.1.11" evidence="3"/>
<dbReference type="InterPro" id="IPR000941">
    <property type="entry name" value="Enolase"/>
</dbReference>
<dbReference type="GO" id="GO:0000015">
    <property type="term" value="C:phosphopyruvate hydratase complex"/>
    <property type="evidence" value="ECO:0007669"/>
    <property type="project" value="InterPro"/>
</dbReference>
<dbReference type="InterPro" id="IPR020811">
    <property type="entry name" value="Enolase_N"/>
</dbReference>
<comment type="pathway">
    <text evidence="1">Carbohydrate degradation; glycolysis; pyruvate from D-glyceraldehyde 3-phosphate: step 4/5.</text>
</comment>
<dbReference type="SFLD" id="SFLDF00002">
    <property type="entry name" value="enolase"/>
    <property type="match status" value="1"/>
</dbReference>
<organism evidence="9">
    <name type="scientific">freshwater metagenome</name>
    <dbReference type="NCBI Taxonomy" id="449393"/>
    <lineage>
        <taxon>unclassified sequences</taxon>
        <taxon>metagenomes</taxon>
        <taxon>ecological metagenomes</taxon>
    </lineage>
</organism>
<evidence type="ECO:0000259" key="8">
    <source>
        <dbReference type="SMART" id="SM01193"/>
    </source>
</evidence>
<evidence type="ECO:0000256" key="3">
    <source>
        <dbReference type="ARBA" id="ARBA00012058"/>
    </source>
</evidence>
<dbReference type="SMART" id="SM01192">
    <property type="entry name" value="Enolase_C"/>
    <property type="match status" value="1"/>
</dbReference>
<evidence type="ECO:0000256" key="5">
    <source>
        <dbReference type="ARBA" id="ARBA00023152"/>
    </source>
</evidence>
<evidence type="ECO:0000313" key="9">
    <source>
        <dbReference type="EMBL" id="CAB4907267.1"/>
    </source>
</evidence>
<dbReference type="GO" id="GO:0006096">
    <property type="term" value="P:glycolytic process"/>
    <property type="evidence" value="ECO:0007669"/>
    <property type="project" value="UniProtKB-UniPathway"/>
</dbReference>
<comment type="similarity">
    <text evidence="2">Belongs to the enolase family.</text>
</comment>
<evidence type="ECO:0000256" key="4">
    <source>
        <dbReference type="ARBA" id="ARBA00022842"/>
    </source>
</evidence>
<dbReference type="InterPro" id="IPR036849">
    <property type="entry name" value="Enolase-like_C_sf"/>
</dbReference>
<dbReference type="PIRSF" id="PIRSF001400">
    <property type="entry name" value="Enolase"/>
    <property type="match status" value="1"/>
</dbReference>
<dbReference type="Gene3D" id="3.30.390.10">
    <property type="entry name" value="Enolase-like, N-terminal domain"/>
    <property type="match status" value="1"/>
</dbReference>
<reference evidence="9" key="1">
    <citation type="submission" date="2020-05" db="EMBL/GenBank/DDBJ databases">
        <authorList>
            <person name="Chiriac C."/>
            <person name="Salcher M."/>
            <person name="Ghai R."/>
            <person name="Kavagutti S V."/>
        </authorList>
    </citation>
    <scope>NUCLEOTIDE SEQUENCE</scope>
</reference>
<gene>
    <name evidence="9" type="ORF">UFOPK3608_00715</name>
</gene>
<accession>A0A6J7GFZ8</accession>
<dbReference type="SUPFAM" id="SSF51604">
    <property type="entry name" value="Enolase C-terminal domain-like"/>
    <property type="match status" value="1"/>
</dbReference>
<dbReference type="AlphaFoldDB" id="A0A6J7GFZ8"/>
<feature type="domain" description="Enolase N-terminal" evidence="8">
    <location>
        <begin position="3"/>
        <end position="136"/>
    </location>
</feature>
<dbReference type="GO" id="GO:0004634">
    <property type="term" value="F:phosphopyruvate hydratase activity"/>
    <property type="evidence" value="ECO:0007669"/>
    <property type="project" value="UniProtKB-EC"/>
</dbReference>
<dbReference type="GO" id="GO:0000287">
    <property type="term" value="F:magnesium ion binding"/>
    <property type="evidence" value="ECO:0007669"/>
    <property type="project" value="InterPro"/>
</dbReference>
<keyword evidence="6" id="KW-0456">Lyase</keyword>
<proteinExistence type="inferred from homology"/>
<dbReference type="UniPathway" id="UPA00109">
    <property type="reaction ID" value="UER00187"/>
</dbReference>
<dbReference type="SUPFAM" id="SSF54826">
    <property type="entry name" value="Enolase N-terminal domain-like"/>
    <property type="match status" value="1"/>
</dbReference>
<evidence type="ECO:0000256" key="2">
    <source>
        <dbReference type="ARBA" id="ARBA00009604"/>
    </source>
</evidence>
<evidence type="ECO:0000256" key="6">
    <source>
        <dbReference type="ARBA" id="ARBA00023239"/>
    </source>
</evidence>